<dbReference type="InParanoid" id="A0A059CFN5"/>
<sequence length="73" mass="8370">MADGRSFPSDYFKSFTRNGHVWHSCQKQYFALSFMIICGMHASLANAQREVVTDPQTAQPFFDTNPERMGSNY</sequence>
<gene>
    <name evidence="1" type="ORF">EUGRSUZ_D01538</name>
</gene>
<evidence type="ECO:0000313" key="1">
    <source>
        <dbReference type="EMBL" id="KCW77192.1"/>
    </source>
</evidence>
<dbReference type="Gramene" id="KCW77192">
    <property type="protein sequence ID" value="KCW77192"/>
    <property type="gene ID" value="EUGRSUZ_D01538"/>
</dbReference>
<organism evidence="1">
    <name type="scientific">Eucalyptus grandis</name>
    <name type="common">Flooded gum</name>
    <dbReference type="NCBI Taxonomy" id="71139"/>
    <lineage>
        <taxon>Eukaryota</taxon>
        <taxon>Viridiplantae</taxon>
        <taxon>Streptophyta</taxon>
        <taxon>Embryophyta</taxon>
        <taxon>Tracheophyta</taxon>
        <taxon>Spermatophyta</taxon>
        <taxon>Magnoliopsida</taxon>
        <taxon>eudicotyledons</taxon>
        <taxon>Gunneridae</taxon>
        <taxon>Pentapetalae</taxon>
        <taxon>rosids</taxon>
        <taxon>malvids</taxon>
        <taxon>Myrtales</taxon>
        <taxon>Myrtaceae</taxon>
        <taxon>Myrtoideae</taxon>
        <taxon>Eucalypteae</taxon>
        <taxon>Eucalyptus</taxon>
    </lineage>
</organism>
<reference evidence="1" key="1">
    <citation type="submission" date="2013-07" db="EMBL/GenBank/DDBJ databases">
        <title>The genome of Eucalyptus grandis.</title>
        <authorList>
            <person name="Schmutz J."/>
            <person name="Hayes R."/>
            <person name="Myburg A."/>
            <person name="Tuskan G."/>
            <person name="Grattapaglia D."/>
            <person name="Rokhsar D.S."/>
        </authorList>
    </citation>
    <scope>NUCLEOTIDE SEQUENCE</scope>
    <source>
        <tissue evidence="1">Leaf extractions</tissue>
    </source>
</reference>
<name>A0A059CFN5_EUCGR</name>
<dbReference type="EMBL" id="KK198756">
    <property type="protein sequence ID" value="KCW77192.1"/>
    <property type="molecule type" value="Genomic_DNA"/>
</dbReference>
<dbReference type="AlphaFoldDB" id="A0A059CFN5"/>
<accession>A0A059CFN5</accession>
<proteinExistence type="predicted"/>
<protein>
    <submittedName>
        <fullName evidence="1">Uncharacterized protein</fullName>
    </submittedName>
</protein>